<name>A0A0E2LSK2_PORGN</name>
<proteinExistence type="predicted"/>
<sequence length="49" mass="5958">MFLKKLEPEFFRFGLGIFYFPNQNENFLEPRFSERTIGKFWSVTCTEKS</sequence>
<accession>A0A0E2LSK2</accession>
<gene>
    <name evidence="1" type="ORF">HMPREF1555_00512</name>
</gene>
<dbReference type="AlphaFoldDB" id="A0A0E2LSK2"/>
<comment type="caution">
    <text evidence="1">The sequence shown here is derived from an EMBL/GenBank/DDBJ whole genome shotgun (WGS) entry which is preliminary data.</text>
</comment>
<dbReference type="Proteomes" id="UP000016630">
    <property type="component" value="Unassembled WGS sequence"/>
</dbReference>
<protein>
    <submittedName>
        <fullName evidence="1">Uncharacterized protein</fullName>
    </submittedName>
</protein>
<reference evidence="1 2" key="1">
    <citation type="submission" date="2013-06" db="EMBL/GenBank/DDBJ databases">
        <authorList>
            <person name="Weinstock G."/>
            <person name="Sodergren E."/>
            <person name="Lobos E.A."/>
            <person name="Fulton L."/>
            <person name="Fulton R."/>
            <person name="Courtney L."/>
            <person name="Fronick C."/>
            <person name="O'Laughlin M."/>
            <person name="Godfrey J."/>
            <person name="Wilson R.M."/>
            <person name="Miner T."/>
            <person name="Farmer C."/>
            <person name="Delehaunty K."/>
            <person name="Cordes M."/>
            <person name="Minx P."/>
            <person name="Tomlinson C."/>
            <person name="Chen J."/>
            <person name="Wollam A."/>
            <person name="Pepin K.H."/>
            <person name="Bhonagiri V."/>
            <person name="Zhang X."/>
            <person name="Warren W."/>
            <person name="Mitreva M."/>
            <person name="Mardis E.R."/>
            <person name="Wilson R.K."/>
        </authorList>
    </citation>
    <scope>NUCLEOTIDE SEQUENCE [LARGE SCALE GENOMIC DNA]</scope>
    <source>
        <strain evidence="1 2">F0570</strain>
    </source>
</reference>
<dbReference type="HOGENOM" id="CLU_3139008_0_0_10"/>
<organism evidence="1 2">
    <name type="scientific">Porphyromonas gingivalis F0570</name>
    <dbReference type="NCBI Taxonomy" id="1227271"/>
    <lineage>
        <taxon>Bacteria</taxon>
        <taxon>Pseudomonadati</taxon>
        <taxon>Bacteroidota</taxon>
        <taxon>Bacteroidia</taxon>
        <taxon>Bacteroidales</taxon>
        <taxon>Porphyromonadaceae</taxon>
        <taxon>Porphyromonas</taxon>
    </lineage>
</organism>
<dbReference type="EMBL" id="AWUW01000031">
    <property type="protein sequence ID" value="ERJ68174.1"/>
    <property type="molecule type" value="Genomic_DNA"/>
</dbReference>
<evidence type="ECO:0000313" key="2">
    <source>
        <dbReference type="Proteomes" id="UP000016630"/>
    </source>
</evidence>
<evidence type="ECO:0000313" key="1">
    <source>
        <dbReference type="EMBL" id="ERJ68174.1"/>
    </source>
</evidence>